<feature type="signal peptide" evidence="2">
    <location>
        <begin position="1"/>
        <end position="20"/>
    </location>
</feature>
<dbReference type="KEGG" id="hyg:AUC43_06180"/>
<dbReference type="Proteomes" id="UP000059542">
    <property type="component" value="Chromosome"/>
</dbReference>
<feature type="region of interest" description="Disordered" evidence="1">
    <location>
        <begin position="123"/>
        <end position="142"/>
    </location>
</feature>
<evidence type="ECO:0000256" key="1">
    <source>
        <dbReference type="SAM" id="MobiDB-lite"/>
    </source>
</evidence>
<dbReference type="AlphaFoldDB" id="A0A0U4AM99"/>
<reference evidence="3 4" key="1">
    <citation type="submission" date="2015-12" db="EMBL/GenBank/DDBJ databases">
        <authorList>
            <person name="Shamseldin A."/>
            <person name="Moawad H."/>
            <person name="Abd El-Rahim W.M."/>
            <person name="Sadowsky M.J."/>
        </authorList>
    </citation>
    <scope>NUCLEOTIDE SEQUENCE [LARGE SCALE GENOMIC DNA]</scope>
    <source>
        <strain evidence="3 4">DG5B</strain>
    </source>
</reference>
<keyword evidence="4" id="KW-1185">Reference proteome</keyword>
<evidence type="ECO:0000313" key="4">
    <source>
        <dbReference type="Proteomes" id="UP000059542"/>
    </source>
</evidence>
<evidence type="ECO:0000256" key="2">
    <source>
        <dbReference type="SAM" id="SignalP"/>
    </source>
</evidence>
<accession>A0A0U4AM99</accession>
<feature type="chain" id="PRO_5006846930" evidence="2">
    <location>
        <begin position="21"/>
        <end position="142"/>
    </location>
</feature>
<dbReference type="EMBL" id="CP013909">
    <property type="protein sequence ID" value="ALW84704.1"/>
    <property type="molecule type" value="Genomic_DNA"/>
</dbReference>
<dbReference type="STRING" id="1411621.AUC43_06180"/>
<name>A0A0U4AM99_9BACT</name>
<proteinExistence type="predicted"/>
<dbReference type="OrthoDB" id="887135at2"/>
<evidence type="ECO:0000313" key="3">
    <source>
        <dbReference type="EMBL" id="ALW84704.1"/>
    </source>
</evidence>
<protein>
    <submittedName>
        <fullName evidence="3">Uncharacterized protein</fullName>
    </submittedName>
</protein>
<gene>
    <name evidence="3" type="ORF">AUC43_06180</name>
</gene>
<dbReference type="RefSeq" id="WP_068191076.1">
    <property type="nucleotide sequence ID" value="NZ_CP013909.1"/>
</dbReference>
<feature type="compositionally biased region" description="Basic residues" evidence="1">
    <location>
        <begin position="41"/>
        <end position="53"/>
    </location>
</feature>
<keyword evidence="2" id="KW-0732">Signal</keyword>
<organism evidence="3 4">
    <name type="scientific">Hymenobacter sedentarius</name>
    <dbReference type="NCBI Taxonomy" id="1411621"/>
    <lineage>
        <taxon>Bacteria</taxon>
        <taxon>Pseudomonadati</taxon>
        <taxon>Bacteroidota</taxon>
        <taxon>Cytophagia</taxon>
        <taxon>Cytophagales</taxon>
        <taxon>Hymenobacteraceae</taxon>
        <taxon>Hymenobacter</taxon>
    </lineage>
</organism>
<feature type="region of interest" description="Disordered" evidence="1">
    <location>
        <begin position="38"/>
        <end position="74"/>
    </location>
</feature>
<sequence length="142" mass="14880">MFRSLITLALSLFLVAEASAQTAPATTTKTTAKLAKATARTARRADKKARRVALKTTPTVPSVNDGWPPLEDSQTVVASNTSVDASGADMSYGAAASRGELDNANVYAAPGMPVHIRTSKVPVPYSVRPPRKPVSTQTTLGN</sequence>